<reference evidence="1" key="1">
    <citation type="journal article" date="2021" name="mSystems">
        <title>Bacteria and Archaea Synergistically Convert Glycine Betaine to Biogenic Methane in the Formosa Cold Seep of the South China Sea.</title>
        <authorList>
            <person name="Li L."/>
            <person name="Zhang W."/>
            <person name="Zhang S."/>
            <person name="Song L."/>
            <person name="Sun Q."/>
            <person name="Zhang H."/>
            <person name="Xiang H."/>
            <person name="Dong X."/>
        </authorList>
    </citation>
    <scope>NUCLEOTIDE SEQUENCE</scope>
    <source>
        <strain evidence="1">ZWT</strain>
    </source>
</reference>
<dbReference type="AlphaFoldDB" id="A0A9J6P260"/>
<keyword evidence="2" id="KW-1185">Reference proteome</keyword>
<evidence type="ECO:0000313" key="2">
    <source>
        <dbReference type="Proteomes" id="UP001056429"/>
    </source>
</evidence>
<comment type="caution">
    <text evidence="1">The sequence shown here is derived from an EMBL/GenBank/DDBJ whole genome shotgun (WGS) entry which is preliminary data.</text>
</comment>
<organism evidence="1 2">
    <name type="scientific">Oceanirhabdus seepicola</name>
    <dbReference type="NCBI Taxonomy" id="2828781"/>
    <lineage>
        <taxon>Bacteria</taxon>
        <taxon>Bacillati</taxon>
        <taxon>Bacillota</taxon>
        <taxon>Clostridia</taxon>
        <taxon>Eubacteriales</taxon>
        <taxon>Clostridiaceae</taxon>
        <taxon>Oceanirhabdus</taxon>
    </lineage>
</organism>
<sequence>MSQFYYIASPRKLDIGTFGTKKVDVEEVEIISTYKILVNSTREIECEFPIYEGKSLDEVKKGLMIYDTEEDAKGIYIGELSNGAEMVKHHFTNEFVYDLAPVFGNFDCSYYFKGNYGEGDRYNKCFKVLFEYIRERLNHGEFIEVFASWADEEKLDRKVELDRDIFLNDEISYGDFQIKDRQYTRFFL</sequence>
<evidence type="ECO:0000313" key="1">
    <source>
        <dbReference type="EMBL" id="MCM1990603.1"/>
    </source>
</evidence>
<dbReference type="EMBL" id="JAGSOJ010000002">
    <property type="protein sequence ID" value="MCM1990603.1"/>
    <property type="molecule type" value="Genomic_DNA"/>
</dbReference>
<name>A0A9J6P260_9CLOT</name>
<accession>A0A9J6P260</accession>
<protein>
    <submittedName>
        <fullName evidence="1">Uncharacterized protein</fullName>
    </submittedName>
</protein>
<dbReference type="RefSeq" id="WP_250859672.1">
    <property type="nucleotide sequence ID" value="NZ_JAGSOJ010000002.1"/>
</dbReference>
<gene>
    <name evidence="1" type="ORF">KDK92_12795</name>
</gene>
<proteinExistence type="predicted"/>
<dbReference type="Proteomes" id="UP001056429">
    <property type="component" value="Unassembled WGS sequence"/>
</dbReference>
<reference evidence="1" key="2">
    <citation type="submission" date="2021-04" db="EMBL/GenBank/DDBJ databases">
        <authorList>
            <person name="Dong X."/>
        </authorList>
    </citation>
    <scope>NUCLEOTIDE SEQUENCE</scope>
    <source>
        <strain evidence="1">ZWT</strain>
    </source>
</reference>